<evidence type="ECO:0000256" key="4">
    <source>
        <dbReference type="ARBA" id="ARBA00022989"/>
    </source>
</evidence>
<protein>
    <recommendedName>
        <fullName evidence="7">Cell division protein FtsB</fullName>
    </recommendedName>
</protein>
<comment type="similarity">
    <text evidence="7">Belongs to the FtsB family.</text>
</comment>
<keyword evidence="6 7" id="KW-0131">Cell cycle</keyword>
<dbReference type="PANTHER" id="PTHR37485:SF1">
    <property type="entry name" value="CELL DIVISION PROTEIN FTSB"/>
    <property type="match status" value="1"/>
</dbReference>
<keyword evidence="4 7" id="KW-1133">Transmembrane helix</keyword>
<comment type="subunit">
    <text evidence="7">Part of a complex composed of FtsB, FtsL and FtsQ.</text>
</comment>
<feature type="topological domain" description="Periplasmic" evidence="7">
    <location>
        <begin position="23"/>
        <end position="119"/>
    </location>
</feature>
<feature type="topological domain" description="Cytoplasmic" evidence="7">
    <location>
        <begin position="1"/>
        <end position="4"/>
    </location>
</feature>
<proteinExistence type="inferred from homology"/>
<keyword evidence="1 7" id="KW-1003">Cell membrane</keyword>
<evidence type="ECO:0000313" key="8">
    <source>
        <dbReference type="EMBL" id="PMR73392.1"/>
    </source>
</evidence>
<evidence type="ECO:0000256" key="5">
    <source>
        <dbReference type="ARBA" id="ARBA00023136"/>
    </source>
</evidence>
<name>A0A2N7TYX2_9GAMM</name>
<comment type="function">
    <text evidence="7">Essential cell division protein. May link together the upstream cell division proteins, which are predominantly cytoplasmic, with the downstream cell division proteins, which are predominantly periplasmic.</text>
</comment>
<dbReference type="GO" id="GO:0032153">
    <property type="term" value="C:cell division site"/>
    <property type="evidence" value="ECO:0007669"/>
    <property type="project" value="UniProtKB-UniRule"/>
</dbReference>
<dbReference type="Pfam" id="PF04977">
    <property type="entry name" value="DivIC"/>
    <property type="match status" value="1"/>
</dbReference>
<dbReference type="GO" id="GO:0030428">
    <property type="term" value="C:cell septum"/>
    <property type="evidence" value="ECO:0007669"/>
    <property type="project" value="TreeGrafter"/>
</dbReference>
<dbReference type="GO" id="GO:0005886">
    <property type="term" value="C:plasma membrane"/>
    <property type="evidence" value="ECO:0007669"/>
    <property type="project" value="UniProtKB-SubCell"/>
</dbReference>
<dbReference type="HAMAP" id="MF_00599">
    <property type="entry name" value="FtsB"/>
    <property type="match status" value="1"/>
</dbReference>
<dbReference type="AlphaFoldDB" id="A0A2N7TYX2"/>
<keyword evidence="5 7" id="KW-0472">Membrane</keyword>
<accession>A0A2N7TYX2</accession>
<dbReference type="PANTHER" id="PTHR37485">
    <property type="entry name" value="CELL DIVISION PROTEIN FTSB"/>
    <property type="match status" value="1"/>
</dbReference>
<evidence type="ECO:0000256" key="7">
    <source>
        <dbReference type="HAMAP-Rule" id="MF_00599"/>
    </source>
</evidence>
<evidence type="ECO:0000256" key="6">
    <source>
        <dbReference type="ARBA" id="ARBA00023306"/>
    </source>
</evidence>
<comment type="subcellular location">
    <subcellularLocation>
        <location evidence="7">Cell inner membrane</location>
        <topology evidence="7">Single-pass type II membrane protein</topology>
    </subcellularLocation>
    <text evidence="7">Localizes to the division septum.</text>
</comment>
<dbReference type="GO" id="GO:0043093">
    <property type="term" value="P:FtsZ-dependent cytokinesis"/>
    <property type="evidence" value="ECO:0007669"/>
    <property type="project" value="UniProtKB-UniRule"/>
</dbReference>
<keyword evidence="3 7" id="KW-0812">Transmembrane</keyword>
<dbReference type="Proteomes" id="UP000235803">
    <property type="component" value="Unassembled WGS sequence"/>
</dbReference>
<dbReference type="NCBIfam" id="NF002058">
    <property type="entry name" value="PRK00888.1"/>
    <property type="match status" value="1"/>
</dbReference>
<keyword evidence="7" id="KW-0997">Cell inner membrane</keyword>
<dbReference type="RefSeq" id="WP_102654913.1">
    <property type="nucleotide sequence ID" value="NZ_PNRF01000037.1"/>
</dbReference>
<comment type="caution">
    <text evidence="8">The sequence shown here is derived from an EMBL/GenBank/DDBJ whole genome shotgun (WGS) entry which is preliminary data.</text>
</comment>
<keyword evidence="9" id="KW-1185">Reference proteome</keyword>
<dbReference type="InterPro" id="IPR007060">
    <property type="entry name" value="FtsL/DivIC"/>
</dbReference>
<reference evidence="8 9" key="1">
    <citation type="submission" date="2018-01" db="EMBL/GenBank/DDBJ databases">
        <title>Halomonas endophytica sp. nov., isolated from storage liquid in the stems of Populus euphratica.</title>
        <authorList>
            <person name="Chen C."/>
        </authorList>
    </citation>
    <scope>NUCLEOTIDE SEQUENCE [LARGE SCALE GENOMIC DNA]</scope>
    <source>
        <strain evidence="8 9">MC28</strain>
    </source>
</reference>
<evidence type="ECO:0000256" key="2">
    <source>
        <dbReference type="ARBA" id="ARBA00022618"/>
    </source>
</evidence>
<dbReference type="EMBL" id="PNRF01000037">
    <property type="protein sequence ID" value="PMR73392.1"/>
    <property type="molecule type" value="Genomic_DNA"/>
</dbReference>
<dbReference type="InterPro" id="IPR023081">
    <property type="entry name" value="Cell_div_FtsB"/>
</dbReference>
<keyword evidence="2 7" id="KW-0132">Cell division</keyword>
<evidence type="ECO:0000313" key="9">
    <source>
        <dbReference type="Proteomes" id="UP000235803"/>
    </source>
</evidence>
<evidence type="ECO:0000256" key="1">
    <source>
        <dbReference type="ARBA" id="ARBA00022475"/>
    </source>
</evidence>
<sequence>MLKWLAIALAVLLALLQYRLWFGDGGVQELREIRDRVAVLNAANKPLRDRNARLGAEVVDLKTGLDAIEERARSDIGMVRTDEHFYWVPGVVIEAGIQGADTGQAGQPDLAADAEAARE</sequence>
<organism evidence="8 9">
    <name type="scientific">Billgrantia endophytica</name>
    <dbReference type="NCBI Taxonomy" id="2033802"/>
    <lineage>
        <taxon>Bacteria</taxon>
        <taxon>Pseudomonadati</taxon>
        <taxon>Pseudomonadota</taxon>
        <taxon>Gammaproteobacteria</taxon>
        <taxon>Oceanospirillales</taxon>
        <taxon>Halomonadaceae</taxon>
        <taxon>Billgrantia</taxon>
    </lineage>
</organism>
<gene>
    <name evidence="7" type="primary">ftsB</name>
    <name evidence="8" type="ORF">C1H69_17825</name>
</gene>
<evidence type="ECO:0000256" key="3">
    <source>
        <dbReference type="ARBA" id="ARBA00022692"/>
    </source>
</evidence>
<dbReference type="OrthoDB" id="7061211at2"/>